<dbReference type="InterPro" id="IPR006375">
    <property type="entry name" value="Man1P_GuaTrfase/Man6P_Isoase"/>
</dbReference>
<dbReference type="InterPro" id="IPR005835">
    <property type="entry name" value="NTP_transferase_dom"/>
</dbReference>
<gene>
    <name evidence="12" type="ORF">COW36_10755</name>
</gene>
<dbReference type="EMBL" id="PFFQ01000032">
    <property type="protein sequence ID" value="PIW16947.1"/>
    <property type="molecule type" value="Genomic_DNA"/>
</dbReference>
<evidence type="ECO:0000313" key="12">
    <source>
        <dbReference type="EMBL" id="PIW16947.1"/>
    </source>
</evidence>
<dbReference type="InterPro" id="IPR049577">
    <property type="entry name" value="GMPP_N"/>
</dbReference>
<dbReference type="InterPro" id="IPR054566">
    <property type="entry name" value="ManC/GMP-like_b-helix"/>
</dbReference>
<name>A0A2M7G4W2_9BACT</name>
<evidence type="ECO:0000259" key="10">
    <source>
        <dbReference type="Pfam" id="PF01050"/>
    </source>
</evidence>
<dbReference type="Pfam" id="PF22640">
    <property type="entry name" value="ManC_GMP_beta-helix"/>
    <property type="match status" value="1"/>
</dbReference>
<dbReference type="InterPro" id="IPR029044">
    <property type="entry name" value="Nucleotide-diphossugar_trans"/>
</dbReference>
<dbReference type="SUPFAM" id="SSF53448">
    <property type="entry name" value="Nucleotide-diphospho-sugar transferases"/>
    <property type="match status" value="1"/>
</dbReference>
<evidence type="ECO:0000256" key="7">
    <source>
        <dbReference type="ARBA" id="ARBA00047343"/>
    </source>
</evidence>
<evidence type="ECO:0000259" key="9">
    <source>
        <dbReference type="Pfam" id="PF00483"/>
    </source>
</evidence>
<evidence type="ECO:0000259" key="11">
    <source>
        <dbReference type="Pfam" id="PF22640"/>
    </source>
</evidence>
<feature type="domain" description="Nucleotidyl transferase" evidence="9">
    <location>
        <begin position="6"/>
        <end position="274"/>
    </location>
</feature>
<keyword evidence="3 12" id="KW-0808">Transferase</keyword>
<evidence type="ECO:0000256" key="5">
    <source>
        <dbReference type="ARBA" id="ARBA00022741"/>
    </source>
</evidence>
<dbReference type="CDD" id="cd02213">
    <property type="entry name" value="cupin_PMI_typeII_C"/>
    <property type="match status" value="1"/>
</dbReference>
<reference evidence="12 13" key="1">
    <citation type="submission" date="2017-09" db="EMBL/GenBank/DDBJ databases">
        <title>Depth-based differentiation of microbial function through sediment-hosted aquifers and enrichment of novel symbionts in the deep terrestrial subsurface.</title>
        <authorList>
            <person name="Probst A.J."/>
            <person name="Ladd B."/>
            <person name="Jarett J.K."/>
            <person name="Geller-Mcgrath D.E."/>
            <person name="Sieber C.M."/>
            <person name="Emerson J.B."/>
            <person name="Anantharaman K."/>
            <person name="Thomas B.C."/>
            <person name="Malmstrom R."/>
            <person name="Stieglmeier M."/>
            <person name="Klingl A."/>
            <person name="Woyke T."/>
            <person name="Ryan C.M."/>
            <person name="Banfield J.F."/>
        </authorList>
    </citation>
    <scope>NUCLEOTIDE SEQUENCE [LARGE SCALE GENOMIC DNA]</scope>
    <source>
        <strain evidence="12">CG17_big_fil_post_rev_8_21_14_2_50_48_46</strain>
    </source>
</reference>
<dbReference type="GO" id="GO:0005525">
    <property type="term" value="F:GTP binding"/>
    <property type="evidence" value="ECO:0007669"/>
    <property type="project" value="UniProtKB-KW"/>
</dbReference>
<dbReference type="Gene3D" id="3.90.550.10">
    <property type="entry name" value="Spore Coat Polysaccharide Biosynthesis Protein SpsA, Chain A"/>
    <property type="match status" value="1"/>
</dbReference>
<keyword evidence="4 12" id="KW-0548">Nucleotidyltransferase</keyword>
<dbReference type="FunFam" id="2.60.120.10:FF:000032">
    <property type="entry name" value="Mannose-1-phosphate guanylyltransferase/mannose-6-phosphate isomerase"/>
    <property type="match status" value="1"/>
</dbReference>
<dbReference type="InterPro" id="IPR051161">
    <property type="entry name" value="Mannose-6P_isomerase_type2"/>
</dbReference>
<comment type="caution">
    <text evidence="12">The sequence shown here is derived from an EMBL/GenBank/DDBJ whole genome shotgun (WGS) entry which is preliminary data.</text>
</comment>
<dbReference type="PANTHER" id="PTHR46390:SF1">
    <property type="entry name" value="MANNOSE-1-PHOSPHATE GUANYLYLTRANSFERASE"/>
    <property type="match status" value="1"/>
</dbReference>
<dbReference type="Gene3D" id="2.60.120.10">
    <property type="entry name" value="Jelly Rolls"/>
    <property type="match status" value="1"/>
</dbReference>
<proteinExistence type="inferred from homology"/>
<dbReference type="GO" id="GO:0004475">
    <property type="term" value="F:mannose-1-phosphate guanylyltransferase (GTP) activity"/>
    <property type="evidence" value="ECO:0007669"/>
    <property type="project" value="UniProtKB-EC"/>
</dbReference>
<comment type="catalytic activity">
    <reaction evidence="7">
        <text>alpha-D-mannose 1-phosphate + GTP + H(+) = GDP-alpha-D-mannose + diphosphate</text>
        <dbReference type="Rhea" id="RHEA:15229"/>
        <dbReference type="ChEBI" id="CHEBI:15378"/>
        <dbReference type="ChEBI" id="CHEBI:33019"/>
        <dbReference type="ChEBI" id="CHEBI:37565"/>
        <dbReference type="ChEBI" id="CHEBI:57527"/>
        <dbReference type="ChEBI" id="CHEBI:58409"/>
        <dbReference type="EC" id="2.7.7.13"/>
    </reaction>
</comment>
<dbReference type="InterPro" id="IPR011051">
    <property type="entry name" value="RmlC_Cupin_sf"/>
</dbReference>
<accession>A0A2M7G4W2</accession>
<dbReference type="EC" id="2.7.7.13" evidence="2"/>
<evidence type="ECO:0000256" key="1">
    <source>
        <dbReference type="ARBA" id="ARBA00006115"/>
    </source>
</evidence>
<evidence type="ECO:0000256" key="3">
    <source>
        <dbReference type="ARBA" id="ARBA00022679"/>
    </source>
</evidence>
<dbReference type="GO" id="GO:0016853">
    <property type="term" value="F:isomerase activity"/>
    <property type="evidence" value="ECO:0007669"/>
    <property type="project" value="UniProtKB-KW"/>
</dbReference>
<feature type="domain" description="Mannose-6-phosphate isomerase type II C-terminal" evidence="10">
    <location>
        <begin position="346"/>
        <end position="460"/>
    </location>
</feature>
<dbReference type="InterPro" id="IPR001538">
    <property type="entry name" value="Man6P_isomerase-2_C"/>
</dbReference>
<evidence type="ECO:0000256" key="2">
    <source>
        <dbReference type="ARBA" id="ARBA00012387"/>
    </source>
</evidence>
<evidence type="ECO:0000256" key="6">
    <source>
        <dbReference type="ARBA" id="ARBA00023134"/>
    </source>
</evidence>
<protein>
    <recommendedName>
        <fullName evidence="2">mannose-1-phosphate guanylyltransferase</fullName>
        <ecNumber evidence="2">2.7.7.13</ecNumber>
    </recommendedName>
</protein>
<dbReference type="Pfam" id="PF00483">
    <property type="entry name" value="NTP_transferase"/>
    <property type="match status" value="1"/>
</dbReference>
<dbReference type="PANTHER" id="PTHR46390">
    <property type="entry name" value="MANNOSE-1-PHOSPHATE GUANYLYLTRANSFERASE"/>
    <property type="match status" value="1"/>
</dbReference>
<organism evidence="12 13">
    <name type="scientific">bacterium (Candidatus Blackallbacteria) CG17_big_fil_post_rev_8_21_14_2_50_48_46</name>
    <dbReference type="NCBI Taxonomy" id="2014261"/>
    <lineage>
        <taxon>Bacteria</taxon>
        <taxon>Candidatus Blackallbacteria</taxon>
    </lineage>
</organism>
<dbReference type="CDD" id="cd02509">
    <property type="entry name" value="GDP-M1P_Guanylyltransferase"/>
    <property type="match status" value="1"/>
</dbReference>
<keyword evidence="5" id="KW-0547">Nucleotide-binding</keyword>
<sequence length="465" mass="52016">MQKWIPVVLCGGSGTRLWPLSREHFPKQFVTLQSERSLFQETLQRLEGLNGVQAPLIVTHEEHRFLVSDQLRQMNQTPAVILLEPQARNTAPALTLAALWVQAHQPDALMLVMPSDHAMQDPAAFRSRLTQAAELAQEDRIVTFGIVPERPETGYGYIHADGEQILGFVEKPDEATARQYLEQGTYLWNSGMFVLSAQTWIEQIERYAPEILRSCQTAFAQGKTDADFFRPESTSFAACPARSIDYAVMEKTRRGAVLGLKAGWSDVGSWDALKALYPTDAHGNACQGDVISLESSGNLLQSSGRLVAAVGVENLLVIETPDAVLVASQDHAQDVRELVGKLREANRPEAQNHRRVARPWGAYETVDQGERFQVKRITVHPGQALSKQMHHHRAEHWIVVKGTAQVTRGDETFLLTENQSTYIPLGSVHRLENPGTIDLELIEVQSGPYLGEDDIVRFEDRYQRN</sequence>
<dbReference type="GO" id="GO:0000271">
    <property type="term" value="P:polysaccharide biosynthetic process"/>
    <property type="evidence" value="ECO:0007669"/>
    <property type="project" value="InterPro"/>
</dbReference>
<comment type="similarity">
    <text evidence="1 8">Belongs to the mannose-6-phosphate isomerase type 2 family.</text>
</comment>
<feature type="domain" description="MannoseP isomerase/GMP-like beta-helix" evidence="11">
    <location>
        <begin position="288"/>
        <end position="342"/>
    </location>
</feature>
<evidence type="ECO:0000256" key="8">
    <source>
        <dbReference type="RuleBase" id="RU004190"/>
    </source>
</evidence>
<dbReference type="NCBIfam" id="TIGR01479">
    <property type="entry name" value="GMP_PMI"/>
    <property type="match status" value="1"/>
</dbReference>
<keyword evidence="6" id="KW-0342">GTP-binding</keyword>
<dbReference type="Proteomes" id="UP000231019">
    <property type="component" value="Unassembled WGS sequence"/>
</dbReference>
<dbReference type="SUPFAM" id="SSF51182">
    <property type="entry name" value="RmlC-like cupins"/>
    <property type="match status" value="1"/>
</dbReference>
<dbReference type="Pfam" id="PF01050">
    <property type="entry name" value="MannoseP_isomer"/>
    <property type="match status" value="1"/>
</dbReference>
<dbReference type="InterPro" id="IPR014710">
    <property type="entry name" value="RmlC-like_jellyroll"/>
</dbReference>
<dbReference type="GO" id="GO:0009298">
    <property type="term" value="P:GDP-mannose biosynthetic process"/>
    <property type="evidence" value="ECO:0007669"/>
    <property type="project" value="TreeGrafter"/>
</dbReference>
<keyword evidence="12" id="KW-0413">Isomerase</keyword>
<dbReference type="AlphaFoldDB" id="A0A2M7G4W2"/>
<evidence type="ECO:0000256" key="4">
    <source>
        <dbReference type="ARBA" id="ARBA00022695"/>
    </source>
</evidence>
<dbReference type="FunFam" id="3.90.550.10:FF:000046">
    <property type="entry name" value="Mannose-1-phosphate guanylyltransferase (GDP)"/>
    <property type="match status" value="1"/>
</dbReference>
<evidence type="ECO:0000313" key="13">
    <source>
        <dbReference type="Proteomes" id="UP000231019"/>
    </source>
</evidence>